<feature type="domain" description="VOC" evidence="1">
    <location>
        <begin position="135"/>
        <end position="249"/>
    </location>
</feature>
<dbReference type="STRING" id="310781.SAMN05216259_106189"/>
<dbReference type="OrthoDB" id="9793039at2"/>
<accession>A0A1H0F824</accession>
<evidence type="ECO:0000259" key="1">
    <source>
        <dbReference type="PROSITE" id="PS51819"/>
    </source>
</evidence>
<dbReference type="PANTHER" id="PTHR33993">
    <property type="entry name" value="GLYOXALASE-RELATED"/>
    <property type="match status" value="1"/>
</dbReference>
<gene>
    <name evidence="2" type="ORF">SAMN05216259_106189</name>
</gene>
<dbReference type="PROSITE" id="PS51819">
    <property type="entry name" value="VOC"/>
    <property type="match status" value="2"/>
</dbReference>
<reference evidence="2 3" key="1">
    <citation type="submission" date="2016-10" db="EMBL/GenBank/DDBJ databases">
        <authorList>
            <person name="de Groot N.N."/>
        </authorList>
    </citation>
    <scope>NUCLEOTIDE SEQUENCE [LARGE SCALE GENOMIC DNA]</scope>
    <source>
        <strain evidence="2 3">CGMCC 4.2022</strain>
    </source>
</reference>
<proteinExistence type="predicted"/>
<dbReference type="InterPro" id="IPR004360">
    <property type="entry name" value="Glyas_Fos-R_dOase_dom"/>
</dbReference>
<feature type="domain" description="VOC" evidence="1">
    <location>
        <begin position="8"/>
        <end position="121"/>
    </location>
</feature>
<dbReference type="InterPro" id="IPR029068">
    <property type="entry name" value="Glyas_Bleomycin-R_OHBP_Dase"/>
</dbReference>
<dbReference type="EMBL" id="FNIE01000006">
    <property type="protein sequence ID" value="SDN90679.1"/>
    <property type="molecule type" value="Genomic_DNA"/>
</dbReference>
<dbReference type="Proteomes" id="UP000199341">
    <property type="component" value="Unassembled WGS sequence"/>
</dbReference>
<evidence type="ECO:0000313" key="3">
    <source>
        <dbReference type="Proteomes" id="UP000199341"/>
    </source>
</evidence>
<dbReference type="CDD" id="cd07247">
    <property type="entry name" value="SgaA_N_like"/>
    <property type="match status" value="2"/>
</dbReference>
<dbReference type="InterPro" id="IPR052164">
    <property type="entry name" value="Anthracycline_SecMetBiosynth"/>
</dbReference>
<dbReference type="RefSeq" id="WP_093784981.1">
    <property type="nucleotide sequence ID" value="NZ_FNIE01000006.1"/>
</dbReference>
<dbReference type="PANTHER" id="PTHR33993:SF10">
    <property type="entry name" value="CONSERVED PROTEIN"/>
    <property type="match status" value="1"/>
</dbReference>
<dbReference type="InterPro" id="IPR037523">
    <property type="entry name" value="VOC_core"/>
</dbReference>
<name>A0A1H0F824_9ACTN</name>
<sequence length="258" mass="26873">MPAFGEGAPCWADAALPDLAAGRRFYGELLGWTFEDQGEEYGNYTMALRDGKAAAALMSAMEPGTPAAWSLYFSTADAARTAAEVGKAGGRVVFGPHPVGEAGVMAVAVDPAGSNFGLWQPGGHPGFGTVNEPGAFCWAEIVTQDAEAVDAFYTALFGYQGRQFGGGADFDYKAFSLPGGENPVLGRLKDTSGGRTGFQVYFTVADCDEAAATVRRLGGEVVFGPQDSPFGRTALVADDQGARFAVIDTQRTVGEVPA</sequence>
<keyword evidence="3" id="KW-1185">Reference proteome</keyword>
<dbReference type="SUPFAM" id="SSF54593">
    <property type="entry name" value="Glyoxalase/Bleomycin resistance protein/Dihydroxybiphenyl dioxygenase"/>
    <property type="match status" value="2"/>
</dbReference>
<organism evidence="2 3">
    <name type="scientific">Actinacidiphila guanduensis</name>
    <dbReference type="NCBI Taxonomy" id="310781"/>
    <lineage>
        <taxon>Bacteria</taxon>
        <taxon>Bacillati</taxon>
        <taxon>Actinomycetota</taxon>
        <taxon>Actinomycetes</taxon>
        <taxon>Kitasatosporales</taxon>
        <taxon>Streptomycetaceae</taxon>
        <taxon>Actinacidiphila</taxon>
    </lineage>
</organism>
<dbReference type="InterPro" id="IPR041581">
    <property type="entry name" value="Glyoxalase_6"/>
</dbReference>
<dbReference type="Pfam" id="PF18029">
    <property type="entry name" value="Glyoxalase_6"/>
    <property type="match status" value="1"/>
</dbReference>
<dbReference type="Pfam" id="PF00903">
    <property type="entry name" value="Glyoxalase"/>
    <property type="match status" value="1"/>
</dbReference>
<dbReference type="AlphaFoldDB" id="A0A1H0F824"/>
<evidence type="ECO:0000313" key="2">
    <source>
        <dbReference type="EMBL" id="SDN90679.1"/>
    </source>
</evidence>
<dbReference type="Gene3D" id="3.10.180.10">
    <property type="entry name" value="2,3-Dihydroxybiphenyl 1,2-Dioxygenase, domain 1"/>
    <property type="match status" value="2"/>
</dbReference>
<protein>
    <recommendedName>
        <fullName evidence="1">VOC domain-containing protein</fullName>
    </recommendedName>
</protein>